<feature type="coiled-coil region" evidence="1">
    <location>
        <begin position="368"/>
        <end position="395"/>
    </location>
</feature>
<proteinExistence type="predicted"/>
<dbReference type="PANTHER" id="PTHR24006">
    <property type="entry name" value="UBIQUITIN CARBOXYL-TERMINAL HYDROLASE"/>
    <property type="match status" value="1"/>
</dbReference>
<organism evidence="3 4">
    <name type="scientific">Tritrichomonas musculus</name>
    <dbReference type="NCBI Taxonomy" id="1915356"/>
    <lineage>
        <taxon>Eukaryota</taxon>
        <taxon>Metamonada</taxon>
        <taxon>Parabasalia</taxon>
        <taxon>Tritrichomonadida</taxon>
        <taxon>Tritrichomonadidae</taxon>
        <taxon>Tritrichomonas</taxon>
    </lineage>
</organism>
<keyword evidence="1" id="KW-0175">Coiled coil</keyword>
<dbReference type="Pfam" id="PF00443">
    <property type="entry name" value="UCH"/>
    <property type="match status" value="1"/>
</dbReference>
<protein>
    <recommendedName>
        <fullName evidence="2">USP domain-containing protein</fullName>
    </recommendedName>
</protein>
<comment type="caution">
    <text evidence="3">The sequence shown here is derived from an EMBL/GenBank/DDBJ whole genome shotgun (WGS) entry which is preliminary data.</text>
</comment>
<evidence type="ECO:0000259" key="2">
    <source>
        <dbReference type="PROSITE" id="PS50235"/>
    </source>
</evidence>
<evidence type="ECO:0000256" key="1">
    <source>
        <dbReference type="SAM" id="Coils"/>
    </source>
</evidence>
<accession>A0ABR2J0H1</accession>
<name>A0ABR2J0H1_9EUKA</name>
<reference evidence="3 4" key="1">
    <citation type="submission" date="2024-04" db="EMBL/GenBank/DDBJ databases">
        <title>Tritrichomonas musculus Genome.</title>
        <authorList>
            <person name="Alves-Ferreira E."/>
            <person name="Grigg M."/>
            <person name="Lorenzi H."/>
            <person name="Galac M."/>
        </authorList>
    </citation>
    <scope>NUCLEOTIDE SEQUENCE [LARGE SCALE GENOMIC DNA]</scope>
    <source>
        <strain evidence="3 4">EAF2021</strain>
    </source>
</reference>
<dbReference type="PROSITE" id="PS50235">
    <property type="entry name" value="USP_3"/>
    <property type="match status" value="1"/>
</dbReference>
<dbReference type="SUPFAM" id="SSF54001">
    <property type="entry name" value="Cysteine proteinases"/>
    <property type="match status" value="1"/>
</dbReference>
<evidence type="ECO:0000313" key="3">
    <source>
        <dbReference type="EMBL" id="KAK8871097.1"/>
    </source>
</evidence>
<dbReference type="InterPro" id="IPR028889">
    <property type="entry name" value="USP"/>
</dbReference>
<dbReference type="InterPro" id="IPR050164">
    <property type="entry name" value="Peptidase_C19"/>
</dbReference>
<dbReference type="PROSITE" id="PS00972">
    <property type="entry name" value="USP_1"/>
    <property type="match status" value="1"/>
</dbReference>
<dbReference type="PANTHER" id="PTHR24006:SF925">
    <property type="entry name" value="UBIQUITINYL HYDROLASE 1"/>
    <property type="match status" value="1"/>
</dbReference>
<evidence type="ECO:0000313" key="4">
    <source>
        <dbReference type="Proteomes" id="UP001470230"/>
    </source>
</evidence>
<dbReference type="Proteomes" id="UP001470230">
    <property type="component" value="Unassembled WGS sequence"/>
</dbReference>
<dbReference type="InterPro" id="IPR018200">
    <property type="entry name" value="USP_CS"/>
</dbReference>
<dbReference type="Gene3D" id="3.90.70.10">
    <property type="entry name" value="Cysteine proteinases"/>
    <property type="match status" value="1"/>
</dbReference>
<keyword evidence="4" id="KW-1185">Reference proteome</keyword>
<dbReference type="InterPro" id="IPR001394">
    <property type="entry name" value="Peptidase_C19_UCH"/>
</dbReference>
<dbReference type="InterPro" id="IPR038765">
    <property type="entry name" value="Papain-like_cys_pep_sf"/>
</dbReference>
<sequence>MTDTIEIPSIDDFIAEGDDITDNVKNLSKTISTLLKDSPENYSKKIYDFFKSTLLSIWNTILTSPYPSRPTSLTKEISTFTEKYCLLCVHTNLIPSMVLAIYSTFDNSFRKGLFNYKVDMTLTEETIDNILESGLDDNNSNDNNNNDSILLSKRPSAEDKRRNIVLTPLICQIVQSRMFKKTKELFLNDELTIEQISAIDQLFSCIESSINSKIVSAILPMLVDITINLINTKYLYPNTKPAASDDTDKNYLPKLCNFLSTFAQMIPQPDIIDSILKILYELSGDKRPFNMRLNSISGMIHVIETVGIGNSAEMVKDAMINALTTSSQSSILDSVCNFLPKLAKETEFDDNDLHNLLLRAINSDDKLVSALIDVVNTLERNIDQFANELANYEILSPTLYCLVIGKTQNEDITRKLFNQLLSLTDKLMVRKGAIAHVDLNDRIKKHMNEEGVDLVKLLTFLFLCAPNAETIPNLIIRIFNLQQIPEDLIPVLKNSSRKLNDFDSVQSIIALFNVLIELLKKEELKFDKNPHNHFIDSLVQVVTQWIRTSQQINSETSQILKQLSELNFSQINDYVISLANELISKCNIIKSNIDFLFKVLNDTVPPKHANWLICSIFTLIHSNDELVSICYNIIIDHLQSLKNNESENKNRFINGVYLLYNAVTFEADYFMVGEQNNGFVQNIKLHLQNDSDTYLTVSLHPFHSTRRIFAEVANAMNIETDQFQLMLNDEEEKLLKFNAPLETISTLGFFNEESLANDCSENDSIPIELLFRKNEDLSVDYPITPNPKAYLTPFLNLLAPKISILFDLLEYHDSDIDLDFERRILFLIIKLFPQLHIDPKTILQEVIVGRLPLEKAILFKDCLRVFPYAVACSTNNYIKEMQLQQQQLSKKTEDSQDNNIEDENENKKLIIKQFIIELASHRYDIVSLSIACSALNSLKLQFGFDKEEMKKCLLDCQSQHVRIMASNLTSPTLTNESDFIELLDFALMKENRTKSKPFFDCLSKSSINREIFVPFYQKLEQFEFSFYSEIDQTFISLLSLIPQTPETVELTMKRLFSPPTCHCEIVPFVHTIESWVAALKFIETSLAISKLHSLIFMLPKEISQAKLSSDYTFKGRIGIGNMGSTCYMNALLQLLNSFQRVSLSITSKDTKNVKNMTPFILELRNCLAKLRYLRGSVLSLSELAKTINPKFNPTLQQDIAEFFNDLVDKIHDELKDEDDITNLMKIQISYNISVENEIVSSTPDISYICQLQTKNSSDQSNISNLSDAFDLYFKDENIEYTLNNEKVPAKRWVSINKWPDYLVIQLQRWEFIYTLRTNGKRKLVHEFDFPVELKAEDIKTHHDAQKCDSDYTLSGVAIHKGTDDQGHYVCIVLGDDNEWYFCNDDKIQYFDINNLASFTFGQSPDDSQASEDVYTGYLLFYKKVGLKNVRTTEISVNNQCFLPEDLEQEIDQANAKNWPSKIFFSSEFVNFARRMIISNPKDLQMLDIAFTVLFKIAICDEITLSQWCYLMNNQILNKNKNDDDKSEEMDLVYNRFFDYIENEVGNSLAQVFAISEIVTNNFSNLINAALSKVPNSTKPIRSILKCVPDQQFLKRMFCLFLFNTISSAIQILRNNVKWSEEDETLTMMLNILSIQLSKEVQRQISKQHVAAMNNVLGLFIDYVRVKGCTETVLNVFDVTRLNKINYIYKNCENFNMLMLTVNSIQADFFYEMPDATPATLELLSQILPQQASNENDSNEQLVLDLSFFFPSAEELVFCPDQKVRIQICECLMEMVGKQSAEMINYFKEALIKEKYTPILKEENTIALFVIGQFPKMQSIIEDQSYSYISDAKDNNNNSEDYSNDEDINYPNEAICIEFADVILRICCVTPNVLLNEFRSIVNMFLSSKHGVLKRKLLRLVHHIIAFDKSIINDPNYEDLIDQIMNSNVTSPYATQLLWAFQEKANGSILSGACVEYYLTSDYDENTEILINLLKKEWFKPCNVEIPTQASDFIKLRIANELWNVWPEKRNELSVFMLSAFDHAKPFSFYLNNSSLSTACKILSEFCKDELNAKIEKLKKEPSILEIEK</sequence>
<dbReference type="PROSITE" id="PS00973">
    <property type="entry name" value="USP_2"/>
    <property type="match status" value="1"/>
</dbReference>
<gene>
    <name evidence="3" type="ORF">M9Y10_009010</name>
</gene>
<feature type="domain" description="USP" evidence="2">
    <location>
        <begin position="1117"/>
        <end position="1424"/>
    </location>
</feature>
<dbReference type="EMBL" id="JAPFFF010000014">
    <property type="protein sequence ID" value="KAK8871097.1"/>
    <property type="molecule type" value="Genomic_DNA"/>
</dbReference>